<sequence length="239" mass="26525">MIRCITFDLDDTLWEVNPVIRHANQSMFSWLAENAPEFTRIFQLQDLAKLRKTALQAAPEIAHSVTRIRQAQLKHGLLAAGYSEADAELLGAQAFAVFIQARQEVVFFEHAREMLAALKAQGFQLGVLSNGNADIHHVGLADLIDFQFKADDVGQMKPHPLMFEQMLSHTRLRPEQVIHVGDNPEHDVQGAAAMGIWTIWVNLNGLTSPVKPDATISCLSEMGEAVAAIAKKAEQRVRL</sequence>
<name>A0A2G6JB19_NEPCE</name>
<organism evidence="2 3">
    <name type="scientific">Neptuniibacter caesariensis</name>
    <dbReference type="NCBI Taxonomy" id="207954"/>
    <lineage>
        <taxon>Bacteria</taxon>
        <taxon>Pseudomonadati</taxon>
        <taxon>Pseudomonadota</taxon>
        <taxon>Gammaproteobacteria</taxon>
        <taxon>Oceanospirillales</taxon>
        <taxon>Oceanospirillaceae</taxon>
        <taxon>Neptuniibacter</taxon>
    </lineage>
</organism>
<evidence type="ECO:0000256" key="1">
    <source>
        <dbReference type="ARBA" id="ARBA00022801"/>
    </source>
</evidence>
<dbReference type="PRINTS" id="PR00413">
    <property type="entry name" value="HADHALOGNASE"/>
</dbReference>
<evidence type="ECO:0000313" key="2">
    <source>
        <dbReference type="EMBL" id="PIE20613.1"/>
    </source>
</evidence>
<dbReference type="EMBL" id="PDSG01000005">
    <property type="protein sequence ID" value="PIE20613.1"/>
    <property type="molecule type" value="Genomic_DNA"/>
</dbReference>
<proteinExistence type="predicted"/>
<dbReference type="NCBIfam" id="TIGR01509">
    <property type="entry name" value="HAD-SF-IA-v3"/>
    <property type="match status" value="1"/>
</dbReference>
<dbReference type="InterPro" id="IPR006439">
    <property type="entry name" value="HAD-SF_hydro_IA"/>
</dbReference>
<dbReference type="InterPro" id="IPR023214">
    <property type="entry name" value="HAD_sf"/>
</dbReference>
<dbReference type="Pfam" id="PF00702">
    <property type="entry name" value="Hydrolase"/>
    <property type="match status" value="1"/>
</dbReference>
<dbReference type="Gene3D" id="1.20.120.1600">
    <property type="match status" value="1"/>
</dbReference>
<dbReference type="SUPFAM" id="SSF56784">
    <property type="entry name" value="HAD-like"/>
    <property type="match status" value="1"/>
</dbReference>
<evidence type="ECO:0000313" key="3">
    <source>
        <dbReference type="Proteomes" id="UP000242733"/>
    </source>
</evidence>
<dbReference type="AlphaFoldDB" id="A0A2G6JB19"/>
<reference evidence="2 3" key="1">
    <citation type="submission" date="2017-10" db="EMBL/GenBank/DDBJ databases">
        <title>Novel microbial diversity and functional potential in the marine mammal oral microbiome.</title>
        <authorList>
            <person name="Dudek N.K."/>
            <person name="Sun C.L."/>
            <person name="Burstein D."/>
            <person name="Kantor R.S."/>
            <person name="Aliaga Goltsman D.S."/>
            <person name="Bik E.M."/>
            <person name="Thomas B.C."/>
            <person name="Banfield J.F."/>
            <person name="Relman D.A."/>
        </authorList>
    </citation>
    <scope>NUCLEOTIDE SEQUENCE [LARGE SCALE GENOMIC DNA]</scope>
    <source>
        <strain evidence="2">DOLJORAL78_49_30</strain>
    </source>
</reference>
<gene>
    <name evidence="2" type="ORF">CSA61_01645</name>
</gene>
<dbReference type="InterPro" id="IPR036412">
    <property type="entry name" value="HAD-like_sf"/>
</dbReference>
<comment type="caution">
    <text evidence="2">The sequence shown here is derived from an EMBL/GenBank/DDBJ whole genome shotgun (WGS) entry which is preliminary data.</text>
</comment>
<dbReference type="GO" id="GO:0016787">
    <property type="term" value="F:hydrolase activity"/>
    <property type="evidence" value="ECO:0007669"/>
    <property type="project" value="UniProtKB-KW"/>
</dbReference>
<accession>A0A2G6JB19</accession>
<dbReference type="NCBIfam" id="TIGR01549">
    <property type="entry name" value="HAD-SF-IA-v1"/>
    <property type="match status" value="1"/>
</dbReference>
<dbReference type="SFLD" id="SFLDS00003">
    <property type="entry name" value="Haloacid_Dehalogenase"/>
    <property type="match status" value="1"/>
</dbReference>
<dbReference type="Proteomes" id="UP000242733">
    <property type="component" value="Unassembled WGS sequence"/>
</dbReference>
<keyword evidence="1" id="KW-0378">Hydrolase</keyword>
<dbReference type="SFLD" id="SFLDG01129">
    <property type="entry name" value="C1.5:_HAD__Beta-PGM__Phosphata"/>
    <property type="match status" value="1"/>
</dbReference>
<dbReference type="InterPro" id="IPR051540">
    <property type="entry name" value="S-2-haloacid_dehalogenase"/>
</dbReference>
<protein>
    <submittedName>
        <fullName evidence="2">Haloacid dehalogenase</fullName>
    </submittedName>
</protein>
<dbReference type="PANTHER" id="PTHR43316">
    <property type="entry name" value="HYDROLASE, HALOACID DELAHOGENASE-RELATED"/>
    <property type="match status" value="1"/>
</dbReference>
<dbReference type="Gene3D" id="3.40.50.1000">
    <property type="entry name" value="HAD superfamily/HAD-like"/>
    <property type="match status" value="1"/>
</dbReference>